<accession>A0AAV3ZYY4</accession>
<dbReference type="AlphaFoldDB" id="A0AAV3ZYY4"/>
<protein>
    <submittedName>
        <fullName evidence="1">Uncharacterized protein</fullName>
    </submittedName>
</protein>
<dbReference type="EMBL" id="BLXT01003199">
    <property type="protein sequence ID" value="GFO01131.1"/>
    <property type="molecule type" value="Genomic_DNA"/>
</dbReference>
<organism evidence="1 2">
    <name type="scientific">Plakobranchus ocellatus</name>
    <dbReference type="NCBI Taxonomy" id="259542"/>
    <lineage>
        <taxon>Eukaryota</taxon>
        <taxon>Metazoa</taxon>
        <taxon>Spiralia</taxon>
        <taxon>Lophotrochozoa</taxon>
        <taxon>Mollusca</taxon>
        <taxon>Gastropoda</taxon>
        <taxon>Heterobranchia</taxon>
        <taxon>Euthyneura</taxon>
        <taxon>Panpulmonata</taxon>
        <taxon>Sacoglossa</taxon>
        <taxon>Placobranchoidea</taxon>
        <taxon>Plakobranchidae</taxon>
        <taxon>Plakobranchus</taxon>
    </lineage>
</organism>
<name>A0AAV3ZYY4_9GAST</name>
<evidence type="ECO:0000313" key="1">
    <source>
        <dbReference type="EMBL" id="GFO01131.1"/>
    </source>
</evidence>
<comment type="caution">
    <text evidence="1">The sequence shown here is derived from an EMBL/GenBank/DDBJ whole genome shotgun (WGS) entry which is preliminary data.</text>
</comment>
<proteinExistence type="predicted"/>
<dbReference type="Proteomes" id="UP000735302">
    <property type="component" value="Unassembled WGS sequence"/>
</dbReference>
<evidence type="ECO:0000313" key="2">
    <source>
        <dbReference type="Proteomes" id="UP000735302"/>
    </source>
</evidence>
<keyword evidence="2" id="KW-1185">Reference proteome</keyword>
<sequence length="84" mass="9262">MAVIRVTPDEKVLYSHVDKQIAGHCYLGCEDLQETVATRAVVKAQQELCTAQRSSRLQTCRVNLGLSSPPADVSRDEVEGAQYQ</sequence>
<gene>
    <name evidence="1" type="ORF">PoB_002763600</name>
</gene>
<reference evidence="1 2" key="1">
    <citation type="journal article" date="2021" name="Elife">
        <title>Chloroplast acquisition without the gene transfer in kleptoplastic sea slugs, Plakobranchus ocellatus.</title>
        <authorList>
            <person name="Maeda T."/>
            <person name="Takahashi S."/>
            <person name="Yoshida T."/>
            <person name="Shimamura S."/>
            <person name="Takaki Y."/>
            <person name="Nagai Y."/>
            <person name="Toyoda A."/>
            <person name="Suzuki Y."/>
            <person name="Arimoto A."/>
            <person name="Ishii H."/>
            <person name="Satoh N."/>
            <person name="Nishiyama T."/>
            <person name="Hasebe M."/>
            <person name="Maruyama T."/>
            <person name="Minagawa J."/>
            <person name="Obokata J."/>
            <person name="Shigenobu S."/>
        </authorList>
    </citation>
    <scope>NUCLEOTIDE SEQUENCE [LARGE SCALE GENOMIC DNA]</scope>
</reference>